<evidence type="ECO:0000256" key="8">
    <source>
        <dbReference type="ARBA" id="ARBA00022842"/>
    </source>
</evidence>
<dbReference type="SUPFAM" id="SSF55957">
    <property type="entry name" value="Phosphoglucomutase, C-terminal domain"/>
    <property type="match status" value="1"/>
</dbReference>
<proteinExistence type="inferred from homology"/>
<evidence type="ECO:0000256" key="6">
    <source>
        <dbReference type="ARBA" id="ARBA00022553"/>
    </source>
</evidence>
<dbReference type="GO" id="GO:0004615">
    <property type="term" value="F:phosphomannomutase activity"/>
    <property type="evidence" value="ECO:0007669"/>
    <property type="project" value="UniProtKB-EC"/>
</dbReference>
<comment type="cofactor">
    <cofactor evidence="2">
        <name>Mg(2+)</name>
        <dbReference type="ChEBI" id="CHEBI:18420"/>
    </cofactor>
</comment>
<dbReference type="Pfam" id="PF00408">
    <property type="entry name" value="PGM_PMM_IV"/>
    <property type="match status" value="1"/>
</dbReference>
<dbReference type="CDD" id="cd03089">
    <property type="entry name" value="PMM_PGM"/>
    <property type="match status" value="1"/>
</dbReference>
<reference evidence="14 15" key="1">
    <citation type="submission" date="2016-09" db="EMBL/GenBank/DDBJ databases">
        <title>Acidihalobacter prosperus V6 (DSM14174).</title>
        <authorList>
            <person name="Khaleque H.N."/>
            <person name="Ramsay J.P."/>
            <person name="Murphy R.J.T."/>
            <person name="Kaksonen A.H."/>
            <person name="Boxall N.J."/>
            <person name="Watkin E.L.J."/>
        </authorList>
    </citation>
    <scope>NUCLEOTIDE SEQUENCE [LARGE SCALE GENOMIC DNA]</scope>
    <source>
        <strain evidence="14 15">V6</strain>
    </source>
</reference>
<dbReference type="GO" id="GO:0005975">
    <property type="term" value="P:carbohydrate metabolic process"/>
    <property type="evidence" value="ECO:0007669"/>
    <property type="project" value="InterPro"/>
</dbReference>
<evidence type="ECO:0000313" key="15">
    <source>
        <dbReference type="Proteomes" id="UP000095342"/>
    </source>
</evidence>
<dbReference type="InterPro" id="IPR005845">
    <property type="entry name" value="A-D-PHexomutase_a/b/a-II"/>
</dbReference>
<dbReference type="InterPro" id="IPR016055">
    <property type="entry name" value="A-D-PHexomutase_a/b/a-I/II/III"/>
</dbReference>
<dbReference type="AlphaFoldDB" id="A0A1D8KB68"/>
<comment type="pathway">
    <text evidence="3">Nucleotide-sugar biosynthesis; GDP-alpha-D-mannose biosynthesis; alpha-D-mannose 1-phosphate from D-fructose 6-phosphate: step 2/2.</text>
</comment>
<dbReference type="InterPro" id="IPR005844">
    <property type="entry name" value="A-D-PHexomutase_a/b/a-I"/>
</dbReference>
<feature type="domain" description="Alpha-D-phosphohexomutase C-terminal" evidence="10">
    <location>
        <begin position="393"/>
        <end position="445"/>
    </location>
</feature>
<dbReference type="KEGG" id="aaeo:BJI67_15115"/>
<keyword evidence="8" id="KW-0460">Magnesium</keyword>
<accession>A0A1D8KB68</accession>
<feature type="domain" description="Alpha-D-phosphohexomutase alpha/beta/alpha" evidence="13">
    <location>
        <begin position="256"/>
        <end position="363"/>
    </location>
</feature>
<dbReference type="RefSeq" id="WP_070073743.1">
    <property type="nucleotide sequence ID" value="NZ_CP017448.1"/>
</dbReference>
<dbReference type="SUPFAM" id="SSF53738">
    <property type="entry name" value="Phosphoglucomutase, first 3 domains"/>
    <property type="match status" value="3"/>
</dbReference>
<keyword evidence="6" id="KW-0597">Phosphoprotein</keyword>
<evidence type="ECO:0000256" key="4">
    <source>
        <dbReference type="ARBA" id="ARBA00010231"/>
    </source>
</evidence>
<keyword evidence="9" id="KW-0413">Isomerase</keyword>
<dbReference type="EC" id="5.4.2.8" evidence="5"/>
<evidence type="ECO:0000256" key="1">
    <source>
        <dbReference type="ARBA" id="ARBA00000586"/>
    </source>
</evidence>
<dbReference type="PANTHER" id="PTHR43771:SF2">
    <property type="entry name" value="PHOSPHOMANNOMUTASE_PHOSPHOGLUCOMUTASE"/>
    <property type="match status" value="1"/>
</dbReference>
<feature type="domain" description="Alpha-D-phosphohexomutase alpha/beta/alpha" evidence="12">
    <location>
        <begin position="153"/>
        <end position="250"/>
    </location>
</feature>
<feature type="domain" description="Alpha-D-phosphohexomutase alpha/beta/alpha" evidence="11">
    <location>
        <begin position="8"/>
        <end position="138"/>
    </location>
</feature>
<evidence type="ECO:0000259" key="12">
    <source>
        <dbReference type="Pfam" id="PF02879"/>
    </source>
</evidence>
<dbReference type="Pfam" id="PF02878">
    <property type="entry name" value="PGM_PMM_I"/>
    <property type="match status" value="1"/>
</dbReference>
<evidence type="ECO:0000313" key="14">
    <source>
        <dbReference type="EMBL" id="AOV18213.1"/>
    </source>
</evidence>
<evidence type="ECO:0000259" key="13">
    <source>
        <dbReference type="Pfam" id="PF02880"/>
    </source>
</evidence>
<dbReference type="InterPro" id="IPR036900">
    <property type="entry name" value="A-D-PHexomutase_C_sf"/>
</dbReference>
<keyword evidence="15" id="KW-1185">Reference proteome</keyword>
<dbReference type="Pfam" id="PF02879">
    <property type="entry name" value="PGM_PMM_II"/>
    <property type="match status" value="1"/>
</dbReference>
<sequence length="459" mass="49908">MSQISPTLFRAYDIRGVVDRDLTESAARLIGQAFGSAALARGQQAVAIGRDGRLSGPRLIAALAEGLLASGMDVIDVGCVPTPVVYYAAEALGTRTCVAVTGSHNPPDYNGLKMVIGGETLYGDTIQALRTRIETDDFTHGTGTRREEDVAERYLARIAGDVKLARPLSLAVDCGNGVAGELAPRLIERLGCRVERLYCEIDGHFPNHHPNPSEPENLTDLIERVRNHGLDLGLAFDGDGDRLGVVDPEGRVVWADRQMMLYAADVLSRNPGATILYDVKCSKHLGDQIAAHGGKPLMWKTGHSLAKAKMRETGTLLGGEMSGHIFFKERWYGFDDALYTAARLLEILSHDPRTPTEVFAALPDSLNTPELNVLFAEEGAHFAFMHKLSEQADFGDATLTTIDGLRADYTDGWGLVRPSNTTPSLVIRFEADDATALARIQNVFRTQILTVEPSLKLPF</sequence>
<dbReference type="InterPro" id="IPR005841">
    <property type="entry name" value="Alpha-D-phosphohexomutase_SF"/>
</dbReference>
<dbReference type="Pfam" id="PF02880">
    <property type="entry name" value="PGM_PMM_III"/>
    <property type="match status" value="1"/>
</dbReference>
<evidence type="ECO:0000256" key="2">
    <source>
        <dbReference type="ARBA" id="ARBA00001946"/>
    </source>
</evidence>
<dbReference type="PANTHER" id="PTHR43771">
    <property type="entry name" value="PHOSPHOMANNOMUTASE"/>
    <property type="match status" value="1"/>
</dbReference>
<dbReference type="PRINTS" id="PR00509">
    <property type="entry name" value="PGMPMM"/>
</dbReference>
<evidence type="ECO:0000256" key="5">
    <source>
        <dbReference type="ARBA" id="ARBA00012730"/>
    </source>
</evidence>
<dbReference type="Gene3D" id="3.30.310.50">
    <property type="entry name" value="Alpha-D-phosphohexomutase, C-terminal domain"/>
    <property type="match status" value="1"/>
</dbReference>
<dbReference type="Gene3D" id="3.40.120.10">
    <property type="entry name" value="Alpha-D-Glucose-1,6-Bisphosphate, subunit A, domain 3"/>
    <property type="match status" value="3"/>
</dbReference>
<name>A0A1D8KB68_9GAMM</name>
<dbReference type="EMBL" id="CP017448">
    <property type="protein sequence ID" value="AOV18213.1"/>
    <property type="molecule type" value="Genomic_DNA"/>
</dbReference>
<evidence type="ECO:0000259" key="10">
    <source>
        <dbReference type="Pfam" id="PF00408"/>
    </source>
</evidence>
<organism evidence="14 15">
    <name type="scientific">Acidihalobacter aeolianus</name>
    <dbReference type="NCBI Taxonomy" id="2792603"/>
    <lineage>
        <taxon>Bacteria</taxon>
        <taxon>Pseudomonadati</taxon>
        <taxon>Pseudomonadota</taxon>
        <taxon>Gammaproteobacteria</taxon>
        <taxon>Chromatiales</taxon>
        <taxon>Ectothiorhodospiraceae</taxon>
        <taxon>Acidihalobacter</taxon>
    </lineage>
</organism>
<dbReference type="InterPro" id="IPR005843">
    <property type="entry name" value="A-D-PHexomutase_C"/>
</dbReference>
<comment type="catalytic activity">
    <reaction evidence="1">
        <text>alpha-D-mannose 1-phosphate = D-mannose 6-phosphate</text>
        <dbReference type="Rhea" id="RHEA:11140"/>
        <dbReference type="ChEBI" id="CHEBI:58409"/>
        <dbReference type="ChEBI" id="CHEBI:58735"/>
        <dbReference type="EC" id="5.4.2.8"/>
    </reaction>
</comment>
<evidence type="ECO:0000256" key="9">
    <source>
        <dbReference type="ARBA" id="ARBA00023235"/>
    </source>
</evidence>
<gene>
    <name evidence="14" type="ORF">BJI67_15115</name>
</gene>
<evidence type="ECO:0000256" key="7">
    <source>
        <dbReference type="ARBA" id="ARBA00022723"/>
    </source>
</evidence>
<dbReference type="GO" id="GO:0046872">
    <property type="term" value="F:metal ion binding"/>
    <property type="evidence" value="ECO:0007669"/>
    <property type="project" value="UniProtKB-KW"/>
</dbReference>
<keyword evidence="7" id="KW-0479">Metal-binding</keyword>
<evidence type="ECO:0000256" key="3">
    <source>
        <dbReference type="ARBA" id="ARBA00004699"/>
    </source>
</evidence>
<evidence type="ECO:0000259" key="11">
    <source>
        <dbReference type="Pfam" id="PF02878"/>
    </source>
</evidence>
<dbReference type="InterPro" id="IPR005846">
    <property type="entry name" value="A-D-PHexomutase_a/b/a-III"/>
</dbReference>
<protein>
    <recommendedName>
        <fullName evidence="5">phosphomannomutase</fullName>
        <ecNumber evidence="5">5.4.2.8</ecNumber>
    </recommendedName>
</protein>
<comment type="similarity">
    <text evidence="4">Belongs to the phosphohexose mutase family.</text>
</comment>
<dbReference type="Proteomes" id="UP000095342">
    <property type="component" value="Chromosome"/>
</dbReference>